<dbReference type="InterPro" id="IPR002711">
    <property type="entry name" value="HNH"/>
</dbReference>
<dbReference type="InterPro" id="IPR052892">
    <property type="entry name" value="NA-targeting_endonuclease"/>
</dbReference>
<dbReference type="InterPro" id="IPR003615">
    <property type="entry name" value="HNH_nuc"/>
</dbReference>
<dbReference type="PANTHER" id="PTHR33877">
    <property type="entry name" value="SLL1193 PROTEIN"/>
    <property type="match status" value="1"/>
</dbReference>
<feature type="domain" description="HNH nuclease" evidence="2">
    <location>
        <begin position="246"/>
        <end position="295"/>
    </location>
</feature>
<evidence type="ECO:0000313" key="4">
    <source>
        <dbReference type="Proteomes" id="UP001469365"/>
    </source>
</evidence>
<protein>
    <submittedName>
        <fullName evidence="3">HNH endonuclease</fullName>
    </submittedName>
</protein>
<keyword evidence="4" id="KW-1185">Reference proteome</keyword>
<comment type="caution">
    <text evidence="3">The sequence shown here is derived from an EMBL/GenBank/DDBJ whole genome shotgun (WGS) entry which is preliminary data.</text>
</comment>
<name>A0ABU9DK36_9BACL</name>
<dbReference type="EMBL" id="JBBPCC010000009">
    <property type="protein sequence ID" value="MEK8129212.1"/>
    <property type="molecule type" value="Genomic_DNA"/>
</dbReference>
<feature type="compositionally biased region" description="Basic residues" evidence="1">
    <location>
        <begin position="135"/>
        <end position="147"/>
    </location>
</feature>
<evidence type="ECO:0000256" key="1">
    <source>
        <dbReference type="SAM" id="MobiDB-lite"/>
    </source>
</evidence>
<feature type="region of interest" description="Disordered" evidence="1">
    <location>
        <begin position="86"/>
        <end position="195"/>
    </location>
</feature>
<dbReference type="CDD" id="cd00085">
    <property type="entry name" value="HNHc"/>
    <property type="match status" value="1"/>
</dbReference>
<dbReference type="SMART" id="SM00507">
    <property type="entry name" value="HNHc"/>
    <property type="match status" value="1"/>
</dbReference>
<organism evidence="3 4">
    <name type="scientific">Paenibacillus filicis</name>
    <dbReference type="NCBI Taxonomy" id="669464"/>
    <lineage>
        <taxon>Bacteria</taxon>
        <taxon>Bacillati</taxon>
        <taxon>Bacillota</taxon>
        <taxon>Bacilli</taxon>
        <taxon>Bacillales</taxon>
        <taxon>Paenibacillaceae</taxon>
        <taxon>Paenibacillus</taxon>
    </lineage>
</organism>
<dbReference type="PANTHER" id="PTHR33877:SF2">
    <property type="entry name" value="OS07G0170200 PROTEIN"/>
    <property type="match status" value="1"/>
</dbReference>
<evidence type="ECO:0000313" key="3">
    <source>
        <dbReference type="EMBL" id="MEK8129212.1"/>
    </source>
</evidence>
<evidence type="ECO:0000259" key="2">
    <source>
        <dbReference type="SMART" id="SM00507"/>
    </source>
</evidence>
<dbReference type="Pfam" id="PF01844">
    <property type="entry name" value="HNH"/>
    <property type="match status" value="1"/>
</dbReference>
<reference evidence="3 4" key="1">
    <citation type="submission" date="2024-04" db="EMBL/GenBank/DDBJ databases">
        <title>draft genome sequnece of Paenibacillus filicis.</title>
        <authorList>
            <person name="Kim D.-U."/>
        </authorList>
    </citation>
    <scope>NUCLEOTIDE SEQUENCE [LARGE SCALE GENOMIC DNA]</scope>
    <source>
        <strain evidence="3 4">KACC14197</strain>
    </source>
</reference>
<keyword evidence="3" id="KW-0378">Hydrolase</keyword>
<dbReference type="RefSeq" id="WP_341416314.1">
    <property type="nucleotide sequence ID" value="NZ_JBBPCC010000009.1"/>
</dbReference>
<dbReference type="GO" id="GO:0004519">
    <property type="term" value="F:endonuclease activity"/>
    <property type="evidence" value="ECO:0007669"/>
    <property type="project" value="UniProtKB-KW"/>
</dbReference>
<keyword evidence="3" id="KW-0540">Nuclease</keyword>
<gene>
    <name evidence="3" type="ORF">WMW72_15000</name>
</gene>
<proteinExistence type="predicted"/>
<accession>A0ABU9DK36</accession>
<dbReference type="Gene3D" id="1.10.30.50">
    <property type="match status" value="1"/>
</dbReference>
<dbReference type="Proteomes" id="UP001469365">
    <property type="component" value="Unassembled WGS sequence"/>
</dbReference>
<keyword evidence="3" id="KW-0255">Endonuclease</keyword>
<sequence length="331" mass="36930">MRGNDEVDHLEYELHNDIHEQPTEGTAPAYKQCAHCKEDKPLSEFLRRSGRRGGKSARRGACRSCRKLRKLEGTLTEAEFDEPADIALIHANGQHDLSEPKHPGRPVSDPAELESGTPGEADAQADAASLGEAPRKKRRRRRRRKKPAAAIALTAADSGEEAPPPPPPPKIRVKRPLPLPPPRPKGPDASVLRPNSNGVLWMRGRTDKGRRWQQETDLETAVNLVREHAAIVVNKHTIRRIYSNKTFRLFILTRDRYTCHFCGEYGDTLDHIVPRAKGGHTTPVNCVCACNECNQLKADQNWEDFIDTDPSFLRDENQLAAQDIPDGPGEA</sequence>